<evidence type="ECO:0000313" key="1">
    <source>
        <dbReference type="EMBL" id="KAG6792395.1"/>
    </source>
</evidence>
<reference evidence="1" key="1">
    <citation type="journal article" date="2020" name="bioRxiv">
        <title>Hybrid origin of Populus tomentosa Carr. identified through genome sequencing and phylogenomic analysis.</title>
        <authorList>
            <person name="An X."/>
            <person name="Gao K."/>
            <person name="Chen Z."/>
            <person name="Li J."/>
            <person name="Yang X."/>
            <person name="Yang X."/>
            <person name="Zhou J."/>
            <person name="Guo T."/>
            <person name="Zhao T."/>
            <person name="Huang S."/>
            <person name="Miao D."/>
            <person name="Khan W.U."/>
            <person name="Rao P."/>
            <person name="Ye M."/>
            <person name="Lei B."/>
            <person name="Liao W."/>
            <person name="Wang J."/>
            <person name="Ji L."/>
            <person name="Li Y."/>
            <person name="Guo B."/>
            <person name="Mustafa N.S."/>
            <person name="Li S."/>
            <person name="Yun Q."/>
            <person name="Keller S.R."/>
            <person name="Mao J."/>
            <person name="Zhang R."/>
            <person name="Strauss S.H."/>
        </authorList>
    </citation>
    <scope>NUCLEOTIDE SEQUENCE</scope>
    <source>
        <strain evidence="1">GM15</strain>
        <tissue evidence="1">Leaf</tissue>
    </source>
</reference>
<dbReference type="AlphaFoldDB" id="A0A8X8DI41"/>
<dbReference type="EMBL" id="JAAWWB010000001">
    <property type="protein sequence ID" value="KAG6792395.1"/>
    <property type="molecule type" value="Genomic_DNA"/>
</dbReference>
<dbReference type="PANTHER" id="PTHR11851:SF203">
    <property type="entry name" value="MITOCHONDRIAL-PROCESSING PEPTIDASE SUBUNIT ALPHA-1, MITOCHONDRIAL-RELATED"/>
    <property type="match status" value="1"/>
</dbReference>
<protein>
    <submittedName>
        <fullName evidence="1">Uncharacterized protein</fullName>
    </submittedName>
</protein>
<dbReference type="InterPro" id="IPR050361">
    <property type="entry name" value="MPP/UQCRC_Complex"/>
</dbReference>
<proteinExistence type="predicted"/>
<dbReference type="Proteomes" id="UP000886885">
    <property type="component" value="Chromosome 1A"/>
</dbReference>
<comment type="caution">
    <text evidence="1">The sequence shown here is derived from an EMBL/GenBank/DDBJ whole genome shotgun (WGS) entry which is preliminary data.</text>
</comment>
<dbReference type="OrthoDB" id="277191at2759"/>
<evidence type="ECO:0000313" key="2">
    <source>
        <dbReference type="Proteomes" id="UP000886885"/>
    </source>
</evidence>
<dbReference type="PANTHER" id="PTHR11851">
    <property type="entry name" value="METALLOPROTEASE"/>
    <property type="match status" value="1"/>
</dbReference>
<dbReference type="GO" id="GO:0005739">
    <property type="term" value="C:mitochondrion"/>
    <property type="evidence" value="ECO:0007669"/>
    <property type="project" value="TreeGrafter"/>
</dbReference>
<name>A0A8X8DI41_POPTO</name>
<sequence>MIVAEDIGRQFLTYGERKPVEHFLKVVDEITLDDITSIGCSLIRSPLTMASYGDVLNVPSHESVSSRFERRGKLLARCLLKVAIDPNIVINLQQHLDSLRRNRRTAEAMDLHEKT</sequence>
<organism evidence="1 2">
    <name type="scientific">Populus tomentosa</name>
    <name type="common">Chinese white poplar</name>
    <dbReference type="NCBI Taxonomy" id="118781"/>
    <lineage>
        <taxon>Eukaryota</taxon>
        <taxon>Viridiplantae</taxon>
        <taxon>Streptophyta</taxon>
        <taxon>Embryophyta</taxon>
        <taxon>Tracheophyta</taxon>
        <taxon>Spermatophyta</taxon>
        <taxon>Magnoliopsida</taxon>
        <taxon>eudicotyledons</taxon>
        <taxon>Gunneridae</taxon>
        <taxon>Pentapetalae</taxon>
        <taxon>rosids</taxon>
        <taxon>fabids</taxon>
        <taxon>Malpighiales</taxon>
        <taxon>Salicaceae</taxon>
        <taxon>Saliceae</taxon>
        <taxon>Populus</taxon>
    </lineage>
</organism>
<keyword evidence="2" id="KW-1185">Reference proteome</keyword>
<gene>
    <name evidence="1" type="ORF">POTOM_001543</name>
</gene>
<accession>A0A8X8DI41</accession>